<feature type="domain" description="Prenyltransferase alpha-alpha toroid" evidence="9">
    <location>
        <begin position="4"/>
        <end position="387"/>
    </location>
</feature>
<feature type="region of interest" description="Disordered" evidence="8">
    <location>
        <begin position="244"/>
        <end position="299"/>
    </location>
</feature>
<keyword evidence="7" id="KW-0862">Zinc</keyword>
<keyword evidence="11" id="KW-1185">Reference proteome</keyword>
<evidence type="ECO:0000256" key="6">
    <source>
        <dbReference type="ARBA" id="ARBA00022737"/>
    </source>
</evidence>
<feature type="compositionally biased region" description="Basic and acidic residues" evidence="8">
    <location>
        <begin position="267"/>
        <end position="283"/>
    </location>
</feature>
<feature type="compositionally biased region" description="Acidic residues" evidence="8">
    <location>
        <begin position="247"/>
        <end position="266"/>
    </location>
</feature>
<dbReference type="Proteomes" id="UP000275078">
    <property type="component" value="Unassembled WGS sequence"/>
</dbReference>
<sequence length="405" mass="44840">MSLFTTRQIRYHERCLYGGLPVEYISTDLTRLALTFFSITALSILSSLPSPDSEDHKHLVDSIYALQHPSGGFRGSSTVALPVKDGKPNEYDTPTFPMSCFALSALVALHDDLSRVNREGLLRAIKEGQREDGGWTEYFTTPIVDECFDGGVTDLRFTRCAVACWAILNGEKDEEEWLDVDRVVEYLRRCRTFDGVFAEAGGREGHAGLTYCGFATAELVGRFDEVVGGEFGWGEAVRWLVGRQTEMPEEEEEESDEEEEGEEGGEADQKTEEKSEESTKKNEILPLEVGRKPRPAGFAGRPGKVADTCYSFWVGASLQMLKASHLCNLELDTKFLLEGTQSVIGGFTKLPGEGFPDLLHSFLGLAALGLPKSRIPEIKTVDGALCIAAEDVEWMKDGGVVWWRK</sequence>
<comment type="cofactor">
    <cofactor evidence="1">
        <name>Zn(2+)</name>
        <dbReference type="ChEBI" id="CHEBI:29105"/>
    </cofactor>
</comment>
<gene>
    <name evidence="10" type="ORF">BJ508DRAFT_360820</name>
</gene>
<dbReference type="GO" id="GO:0004662">
    <property type="term" value="F:CAAX-protein geranylgeranyltransferase activity"/>
    <property type="evidence" value="ECO:0007669"/>
    <property type="project" value="TreeGrafter"/>
</dbReference>
<evidence type="ECO:0000259" key="9">
    <source>
        <dbReference type="Pfam" id="PF00432"/>
    </source>
</evidence>
<dbReference type="GO" id="GO:0046872">
    <property type="term" value="F:metal ion binding"/>
    <property type="evidence" value="ECO:0007669"/>
    <property type="project" value="UniProtKB-KW"/>
</dbReference>
<evidence type="ECO:0000256" key="4">
    <source>
        <dbReference type="ARBA" id="ARBA00022679"/>
    </source>
</evidence>
<dbReference type="STRING" id="1160509.A0A3N4I9U4"/>
<accession>A0A3N4I9U4</accession>
<evidence type="ECO:0000256" key="3">
    <source>
        <dbReference type="ARBA" id="ARBA00022602"/>
    </source>
</evidence>
<keyword evidence="5" id="KW-0479">Metal-binding</keyword>
<dbReference type="SUPFAM" id="SSF48239">
    <property type="entry name" value="Terpenoid cyclases/Protein prenyltransferases"/>
    <property type="match status" value="1"/>
</dbReference>
<keyword evidence="4 10" id="KW-0808">Transferase</keyword>
<evidence type="ECO:0000313" key="10">
    <source>
        <dbReference type="EMBL" id="RPA82853.1"/>
    </source>
</evidence>
<proteinExistence type="inferred from homology"/>
<evidence type="ECO:0000256" key="7">
    <source>
        <dbReference type="ARBA" id="ARBA00022833"/>
    </source>
</evidence>
<comment type="similarity">
    <text evidence="2">Belongs to the protein prenyltransferase subunit beta family.</text>
</comment>
<dbReference type="Gene3D" id="1.50.10.20">
    <property type="match status" value="1"/>
</dbReference>
<protein>
    <submittedName>
        <fullName evidence="10">Terpenoid cyclases/Protein prenyltransferase</fullName>
    </submittedName>
</protein>
<dbReference type="AlphaFoldDB" id="A0A3N4I9U4"/>
<evidence type="ECO:0000256" key="1">
    <source>
        <dbReference type="ARBA" id="ARBA00001947"/>
    </source>
</evidence>
<dbReference type="EMBL" id="ML119668">
    <property type="protein sequence ID" value="RPA82853.1"/>
    <property type="molecule type" value="Genomic_DNA"/>
</dbReference>
<dbReference type="GO" id="GO:0005953">
    <property type="term" value="C:CAAX-protein geranylgeranyltransferase complex"/>
    <property type="evidence" value="ECO:0007669"/>
    <property type="project" value="TreeGrafter"/>
</dbReference>
<dbReference type="OrthoDB" id="24893at2759"/>
<dbReference type="PANTHER" id="PTHR11774:SF4">
    <property type="entry name" value="GERANYLGERANYL TRANSFERASE TYPE-1 SUBUNIT BETA"/>
    <property type="match status" value="1"/>
</dbReference>
<dbReference type="InterPro" id="IPR045089">
    <property type="entry name" value="PGGT1B-like"/>
</dbReference>
<organism evidence="10 11">
    <name type="scientific">Ascobolus immersus RN42</name>
    <dbReference type="NCBI Taxonomy" id="1160509"/>
    <lineage>
        <taxon>Eukaryota</taxon>
        <taxon>Fungi</taxon>
        <taxon>Dikarya</taxon>
        <taxon>Ascomycota</taxon>
        <taxon>Pezizomycotina</taxon>
        <taxon>Pezizomycetes</taxon>
        <taxon>Pezizales</taxon>
        <taxon>Ascobolaceae</taxon>
        <taxon>Ascobolus</taxon>
    </lineage>
</organism>
<reference evidence="10 11" key="1">
    <citation type="journal article" date="2018" name="Nat. Ecol. Evol.">
        <title>Pezizomycetes genomes reveal the molecular basis of ectomycorrhizal truffle lifestyle.</title>
        <authorList>
            <person name="Murat C."/>
            <person name="Payen T."/>
            <person name="Noel B."/>
            <person name="Kuo A."/>
            <person name="Morin E."/>
            <person name="Chen J."/>
            <person name="Kohler A."/>
            <person name="Krizsan K."/>
            <person name="Balestrini R."/>
            <person name="Da Silva C."/>
            <person name="Montanini B."/>
            <person name="Hainaut M."/>
            <person name="Levati E."/>
            <person name="Barry K.W."/>
            <person name="Belfiori B."/>
            <person name="Cichocki N."/>
            <person name="Clum A."/>
            <person name="Dockter R.B."/>
            <person name="Fauchery L."/>
            <person name="Guy J."/>
            <person name="Iotti M."/>
            <person name="Le Tacon F."/>
            <person name="Lindquist E.A."/>
            <person name="Lipzen A."/>
            <person name="Malagnac F."/>
            <person name="Mello A."/>
            <person name="Molinier V."/>
            <person name="Miyauchi S."/>
            <person name="Poulain J."/>
            <person name="Riccioni C."/>
            <person name="Rubini A."/>
            <person name="Sitrit Y."/>
            <person name="Splivallo R."/>
            <person name="Traeger S."/>
            <person name="Wang M."/>
            <person name="Zifcakova L."/>
            <person name="Wipf D."/>
            <person name="Zambonelli A."/>
            <person name="Paolocci F."/>
            <person name="Nowrousian M."/>
            <person name="Ottonello S."/>
            <person name="Baldrian P."/>
            <person name="Spatafora J.W."/>
            <person name="Henrissat B."/>
            <person name="Nagy L.G."/>
            <person name="Aury J.M."/>
            <person name="Wincker P."/>
            <person name="Grigoriev I.V."/>
            <person name="Bonfante P."/>
            <person name="Martin F.M."/>
        </authorList>
    </citation>
    <scope>NUCLEOTIDE SEQUENCE [LARGE SCALE GENOMIC DNA]</scope>
    <source>
        <strain evidence="10 11">RN42</strain>
    </source>
</reference>
<keyword evidence="3" id="KW-0637">Prenyltransferase</keyword>
<evidence type="ECO:0000256" key="5">
    <source>
        <dbReference type="ARBA" id="ARBA00022723"/>
    </source>
</evidence>
<name>A0A3N4I9U4_ASCIM</name>
<dbReference type="Pfam" id="PF00432">
    <property type="entry name" value="Prenyltrans"/>
    <property type="match status" value="1"/>
</dbReference>
<keyword evidence="6" id="KW-0677">Repeat</keyword>
<evidence type="ECO:0000256" key="8">
    <source>
        <dbReference type="SAM" id="MobiDB-lite"/>
    </source>
</evidence>
<dbReference type="InterPro" id="IPR001330">
    <property type="entry name" value="Prenyltrans"/>
</dbReference>
<dbReference type="InterPro" id="IPR008930">
    <property type="entry name" value="Terpenoid_cyclase/PrenylTrfase"/>
</dbReference>
<evidence type="ECO:0000256" key="2">
    <source>
        <dbReference type="ARBA" id="ARBA00010497"/>
    </source>
</evidence>
<evidence type="ECO:0000313" key="11">
    <source>
        <dbReference type="Proteomes" id="UP000275078"/>
    </source>
</evidence>
<dbReference type="PANTHER" id="PTHR11774">
    <property type="entry name" value="GERANYLGERANYL TRANSFERASE TYPE BETA SUBUNIT"/>
    <property type="match status" value="1"/>
</dbReference>